<comment type="caution">
    <text evidence="1">The sequence shown here is derived from an EMBL/GenBank/DDBJ whole genome shotgun (WGS) entry which is preliminary data.</text>
</comment>
<reference evidence="1" key="1">
    <citation type="journal article" date="2021" name="Environ. Microbiol.">
        <title>Gene family expansions and transcriptome signatures uncover fungal adaptations to wood decay.</title>
        <authorList>
            <person name="Hage H."/>
            <person name="Miyauchi S."/>
            <person name="Viragh M."/>
            <person name="Drula E."/>
            <person name="Min B."/>
            <person name="Chaduli D."/>
            <person name="Navarro D."/>
            <person name="Favel A."/>
            <person name="Norest M."/>
            <person name="Lesage-Meessen L."/>
            <person name="Balint B."/>
            <person name="Merenyi Z."/>
            <person name="de Eugenio L."/>
            <person name="Morin E."/>
            <person name="Martinez A.T."/>
            <person name="Baldrian P."/>
            <person name="Stursova M."/>
            <person name="Martinez M.J."/>
            <person name="Novotny C."/>
            <person name="Magnuson J.K."/>
            <person name="Spatafora J.W."/>
            <person name="Maurice S."/>
            <person name="Pangilinan J."/>
            <person name="Andreopoulos W."/>
            <person name="LaButti K."/>
            <person name="Hundley H."/>
            <person name="Na H."/>
            <person name="Kuo A."/>
            <person name="Barry K."/>
            <person name="Lipzen A."/>
            <person name="Henrissat B."/>
            <person name="Riley R."/>
            <person name="Ahrendt S."/>
            <person name="Nagy L.G."/>
            <person name="Grigoriev I.V."/>
            <person name="Martin F."/>
            <person name="Rosso M.N."/>
        </authorList>
    </citation>
    <scope>NUCLEOTIDE SEQUENCE</scope>
    <source>
        <strain evidence="1">CBS 384.51</strain>
    </source>
</reference>
<accession>A0ACB8UI44</accession>
<proteinExistence type="predicted"/>
<evidence type="ECO:0000313" key="1">
    <source>
        <dbReference type="EMBL" id="KAI0093851.1"/>
    </source>
</evidence>
<evidence type="ECO:0000313" key="2">
    <source>
        <dbReference type="Proteomes" id="UP001055072"/>
    </source>
</evidence>
<name>A0ACB8UI44_9APHY</name>
<gene>
    <name evidence="1" type="ORF">BDY19DRAFT_279075</name>
</gene>
<sequence>MQLFTILSSFIIFANARPVPQTVSIATTDSTSLNSTTTIGVQDALNLLSAGTAASVSVLASAYPSVVIPTATAPAASTTVADSGNAGNTFLPSTSLDSSDSLPTAAVLSSDLPSHTSLAGGGSNSNSTDAFTADLPSISVLPTTSLENGTGTTTAVLSTGTTTNTPIIYRIPTDIPQACISKDASKLSASGITTASVAGSTAISPVSPEPSSSSVATTVVTLTASSSLPTLSTPAADSSQTDTAFSNAAATASASSTSDPLISSDVFASPIAPSVSADASASGALSLPATSASAAATSPAVVPGPLQLVKRIAQDDLPDVAQSWQDLCLASGGDIFTNEPCVTLAGVNGINALLADADPCDQQDNADAMIDFAKSTGVTNSADLIANAIAYRQHARNAFSVNGVIPSTPYCQKTSKNSELKGIVNAQLPGVSPGVYGGPSFGLVAFGDPASCPFGTTPEADNCSCS</sequence>
<dbReference type="Proteomes" id="UP001055072">
    <property type="component" value="Unassembled WGS sequence"/>
</dbReference>
<organism evidence="1 2">
    <name type="scientific">Irpex rosettiformis</name>
    <dbReference type="NCBI Taxonomy" id="378272"/>
    <lineage>
        <taxon>Eukaryota</taxon>
        <taxon>Fungi</taxon>
        <taxon>Dikarya</taxon>
        <taxon>Basidiomycota</taxon>
        <taxon>Agaricomycotina</taxon>
        <taxon>Agaricomycetes</taxon>
        <taxon>Polyporales</taxon>
        <taxon>Irpicaceae</taxon>
        <taxon>Irpex</taxon>
    </lineage>
</organism>
<protein>
    <submittedName>
        <fullName evidence="1">Uncharacterized protein</fullName>
    </submittedName>
</protein>
<dbReference type="EMBL" id="MU274901">
    <property type="protein sequence ID" value="KAI0093851.1"/>
    <property type="molecule type" value="Genomic_DNA"/>
</dbReference>
<keyword evidence="2" id="KW-1185">Reference proteome</keyword>